<dbReference type="AlphaFoldDB" id="A0AAE0TD37"/>
<reference evidence="1" key="3">
    <citation type="submission" date="2023-05" db="EMBL/GenBank/DDBJ databases">
        <authorList>
            <person name="Smith C.H."/>
        </authorList>
    </citation>
    <scope>NUCLEOTIDE SEQUENCE</scope>
    <source>
        <strain evidence="1">CHS0354</strain>
        <tissue evidence="1">Mantle</tissue>
    </source>
</reference>
<accession>A0AAE0TD37</accession>
<reference evidence="1" key="1">
    <citation type="journal article" date="2021" name="Genome Biol. Evol.">
        <title>A High-Quality Reference Genome for a Parasitic Bivalve with Doubly Uniparental Inheritance (Bivalvia: Unionida).</title>
        <authorList>
            <person name="Smith C.H."/>
        </authorList>
    </citation>
    <scope>NUCLEOTIDE SEQUENCE</scope>
    <source>
        <strain evidence="1">CHS0354</strain>
    </source>
</reference>
<name>A0AAE0TD37_9BIVA</name>
<protein>
    <submittedName>
        <fullName evidence="1">Uncharacterized protein</fullName>
    </submittedName>
</protein>
<evidence type="ECO:0000313" key="1">
    <source>
        <dbReference type="EMBL" id="KAK3607690.1"/>
    </source>
</evidence>
<comment type="caution">
    <text evidence="1">The sequence shown here is derived from an EMBL/GenBank/DDBJ whole genome shotgun (WGS) entry which is preliminary data.</text>
</comment>
<dbReference type="Proteomes" id="UP001195483">
    <property type="component" value="Unassembled WGS sequence"/>
</dbReference>
<organism evidence="1 2">
    <name type="scientific">Potamilus streckersoni</name>
    <dbReference type="NCBI Taxonomy" id="2493646"/>
    <lineage>
        <taxon>Eukaryota</taxon>
        <taxon>Metazoa</taxon>
        <taxon>Spiralia</taxon>
        <taxon>Lophotrochozoa</taxon>
        <taxon>Mollusca</taxon>
        <taxon>Bivalvia</taxon>
        <taxon>Autobranchia</taxon>
        <taxon>Heteroconchia</taxon>
        <taxon>Palaeoheterodonta</taxon>
        <taxon>Unionida</taxon>
        <taxon>Unionoidea</taxon>
        <taxon>Unionidae</taxon>
        <taxon>Ambleminae</taxon>
        <taxon>Lampsilini</taxon>
        <taxon>Potamilus</taxon>
    </lineage>
</organism>
<sequence>MQFIANDVSSNSITNDVCSTRKSAINTNAGSEIVWLKDVTAKFRTQKRIFGDPDLPDHLTFHVRRGSGVLTLKLQRNYEIDPNADIYLVKRTKEGQSLLSKTTTLEREVSFY</sequence>
<gene>
    <name evidence="1" type="ORF">CHS0354_016712</name>
</gene>
<keyword evidence="2" id="KW-1185">Reference proteome</keyword>
<proteinExistence type="predicted"/>
<dbReference type="EMBL" id="JAEAOA010001030">
    <property type="protein sequence ID" value="KAK3607690.1"/>
    <property type="molecule type" value="Genomic_DNA"/>
</dbReference>
<reference evidence="1" key="2">
    <citation type="journal article" date="2021" name="Genome Biol. Evol.">
        <title>Developing a high-quality reference genome for a parasitic bivalve with doubly uniparental inheritance (Bivalvia: Unionida).</title>
        <authorList>
            <person name="Smith C.H."/>
        </authorList>
    </citation>
    <scope>NUCLEOTIDE SEQUENCE</scope>
    <source>
        <strain evidence="1">CHS0354</strain>
        <tissue evidence="1">Mantle</tissue>
    </source>
</reference>
<evidence type="ECO:0000313" key="2">
    <source>
        <dbReference type="Proteomes" id="UP001195483"/>
    </source>
</evidence>